<feature type="domain" description="Methanogenesis regulatory protein FilR1 middle" evidence="1">
    <location>
        <begin position="138"/>
        <end position="265"/>
    </location>
</feature>
<protein>
    <submittedName>
        <fullName evidence="3">Putative transcriptional regulator</fullName>
    </submittedName>
</protein>
<proteinExistence type="predicted"/>
<evidence type="ECO:0000313" key="3">
    <source>
        <dbReference type="EMBL" id="KCZ73579.1"/>
    </source>
</evidence>
<comment type="caution">
    <text evidence="3">The sequence shown here is derived from an EMBL/GenBank/DDBJ whole genome shotgun (WGS) entry which is preliminary data.</text>
</comment>
<evidence type="ECO:0000259" key="1">
    <source>
        <dbReference type="Pfam" id="PF08350"/>
    </source>
</evidence>
<feature type="domain" description="HVO-A0261-like N-terminal" evidence="2">
    <location>
        <begin position="20"/>
        <end position="95"/>
    </location>
</feature>
<dbReference type="InterPro" id="IPR036390">
    <property type="entry name" value="WH_DNA-bd_sf"/>
</dbReference>
<dbReference type="Pfam" id="PF08350">
    <property type="entry name" value="FilR1_middle"/>
    <property type="match status" value="1"/>
</dbReference>
<keyword evidence="4" id="KW-1185">Reference proteome</keyword>
<organism evidence="3 4">
    <name type="scientific">Candidatus Methanoperedens nitratireducens</name>
    <dbReference type="NCBI Taxonomy" id="1392998"/>
    <lineage>
        <taxon>Archaea</taxon>
        <taxon>Methanobacteriati</taxon>
        <taxon>Methanobacteriota</taxon>
        <taxon>Stenosarchaea group</taxon>
        <taxon>Methanomicrobia</taxon>
        <taxon>Methanosarcinales</taxon>
        <taxon>ANME-2 cluster</taxon>
        <taxon>Candidatus Methanoperedentaceae</taxon>
        <taxon>Candidatus Methanoperedens</taxon>
    </lineage>
</organism>
<name>A0A062VD43_9EURY</name>
<dbReference type="Gene3D" id="1.10.10.10">
    <property type="entry name" value="Winged helix-like DNA-binding domain superfamily/Winged helix DNA-binding domain"/>
    <property type="match status" value="1"/>
</dbReference>
<dbReference type="InterPro" id="IPR016490">
    <property type="entry name" value="Tscrpt_reg_HTH_AF0396-typ3"/>
</dbReference>
<evidence type="ECO:0000313" key="4">
    <source>
        <dbReference type="Proteomes" id="UP000027153"/>
    </source>
</evidence>
<dbReference type="Pfam" id="PF25213">
    <property type="entry name" value="HVO_A0261_N"/>
    <property type="match status" value="1"/>
</dbReference>
<reference evidence="3 4" key="1">
    <citation type="journal article" date="2013" name="Nature">
        <title>Anaerobic oxidation of methane coupled to nitrate reduction in a novel archaeal lineage.</title>
        <authorList>
            <person name="Haroon M.F."/>
            <person name="Hu S."/>
            <person name="Shi Y."/>
            <person name="Imelfort M."/>
            <person name="Keller J."/>
            <person name="Hugenholtz P."/>
            <person name="Yuan Z."/>
            <person name="Tyson G.W."/>
        </authorList>
    </citation>
    <scope>NUCLEOTIDE SEQUENCE [LARGE SCALE GENOMIC DNA]</scope>
    <source>
        <strain evidence="3 4">ANME-2d</strain>
    </source>
</reference>
<dbReference type="SUPFAM" id="SSF46785">
    <property type="entry name" value="Winged helix' DNA-binding domain"/>
    <property type="match status" value="1"/>
</dbReference>
<dbReference type="InterPro" id="IPR013561">
    <property type="entry name" value="FilR1_middle_dom"/>
</dbReference>
<gene>
    <name evidence="3" type="ORF">ANME2D_00650</name>
</gene>
<dbReference type="RefSeq" id="WP_048089069.1">
    <property type="nucleotide sequence ID" value="NZ_JMIY01000001.1"/>
</dbReference>
<evidence type="ECO:0000259" key="2">
    <source>
        <dbReference type="Pfam" id="PF25213"/>
    </source>
</evidence>
<dbReference type="OrthoDB" id="11410at2157"/>
<accession>A0A062VD43</accession>
<dbReference type="InterPro" id="IPR036388">
    <property type="entry name" value="WH-like_DNA-bd_sf"/>
</dbReference>
<dbReference type="InterPro" id="IPR057527">
    <property type="entry name" value="HVO_A0261-like_N"/>
</dbReference>
<dbReference type="AlphaFoldDB" id="A0A062VD43"/>
<dbReference type="PIRSF" id="PIRSF006692">
    <property type="entry name" value="TF_HTH_AF0396_prd"/>
    <property type="match status" value="1"/>
</dbReference>
<sequence length="270" mass="31735">MSGGISVPEKTEDNGVLLNLLVLSEKRKNLLLLLREGPKTLGEIRESLLVTSSGIIPQIRKMEEKKLIYQKNREYALTEIGKILAEYFYQFKEIMRILGEDWKFWSEHKISGIPEEFHMRLHELGKYEILKSTPIDILKPHREYMKNLLNARWMKGVSSVLYPGYPEYVIDLAQRGIPVSIIVTRELLEKIEEEYSEELEIGLCHDNVSIMVCDERIDVTFAVTDFFLSMRLFLKDGTYDFHQNILSFDISAIRWGEDLFSYYERRSRRI</sequence>
<dbReference type="EMBL" id="JMIY01000001">
    <property type="protein sequence ID" value="KCZ73579.1"/>
    <property type="molecule type" value="Genomic_DNA"/>
</dbReference>
<dbReference type="Proteomes" id="UP000027153">
    <property type="component" value="Unassembled WGS sequence"/>
</dbReference>